<dbReference type="SUPFAM" id="SSF48150">
    <property type="entry name" value="DNA-glycosylase"/>
    <property type="match status" value="1"/>
</dbReference>
<name>A0A3G1A4D2_9CREN</name>
<dbReference type="InterPro" id="IPR011257">
    <property type="entry name" value="DNA_glycosylase"/>
</dbReference>
<accession>A0A3G1A4D2</accession>
<evidence type="ECO:0000313" key="1">
    <source>
        <dbReference type="EMBL" id="AJB41272.1"/>
    </source>
</evidence>
<dbReference type="InterPro" id="IPR023170">
    <property type="entry name" value="HhH_base_excis_C"/>
</dbReference>
<dbReference type="GO" id="GO:0016799">
    <property type="term" value="F:hydrolase activity, hydrolyzing N-glycosyl compounds"/>
    <property type="evidence" value="ECO:0007669"/>
    <property type="project" value="InterPro"/>
</dbReference>
<dbReference type="GO" id="GO:0003906">
    <property type="term" value="F:DNA-(apurinic or apyrimidinic site) endonuclease activity"/>
    <property type="evidence" value="ECO:0007669"/>
    <property type="project" value="InterPro"/>
</dbReference>
<organism evidence="1 2">
    <name type="scientific">Thermofilum adornatum 1505</name>
    <dbReference type="NCBI Taxonomy" id="697581"/>
    <lineage>
        <taxon>Archaea</taxon>
        <taxon>Thermoproteota</taxon>
        <taxon>Thermoprotei</taxon>
        <taxon>Thermofilales</taxon>
        <taxon>Thermofilaceae</taxon>
        <taxon>Thermofilum</taxon>
    </lineage>
</organism>
<protein>
    <submittedName>
        <fullName evidence="1">8-oxoguanine DNA glycosylase, archaeal type</fullName>
    </submittedName>
</protein>
<dbReference type="Proteomes" id="UP000266720">
    <property type="component" value="Chromosome"/>
</dbReference>
<proteinExistence type="predicted"/>
<dbReference type="EMBL" id="CP007493">
    <property type="protein sequence ID" value="AJB41272.1"/>
    <property type="molecule type" value="Genomic_DNA"/>
</dbReference>
<dbReference type="Pfam" id="PF09171">
    <property type="entry name" value="AGOG"/>
    <property type="match status" value="1"/>
</dbReference>
<dbReference type="STRING" id="697581.TCARB_0196"/>
<evidence type="ECO:0000313" key="2">
    <source>
        <dbReference type="Proteomes" id="UP000266720"/>
    </source>
</evidence>
<reference evidence="2" key="1">
    <citation type="book" date="2010" name="EXTREMOPHILES" publisher="0:0-0">
        <title>Complete genome sequences of ten hyperthermophilic archaea reveal their metabolic capabilities and possible ecological roles.</title>
        <editorList>
            <person name="?"/>
        </editorList>
        <authorList>
            <person name="Ravin N.V."/>
            <person name="Mardanov A.V."/>
            <person name="Bonch-Osmolovskaya E.A."/>
            <person name="Skryabin K.G."/>
        </authorList>
    </citation>
    <scope>NUCLEOTIDE SEQUENCE [LARGE SCALE GENOMIC DNA]</scope>
    <source>
        <strain evidence="2">1505</strain>
    </source>
</reference>
<sequence>MIFFDSKRVEELARLLSQSGNDFYEFFIERDPQYTAVREILSKMGFSEGAFYIVGVAIVSYMLATRGEEHWMTAASYASGDPDQSLLSFVESSASLRKFRTARIKRIQKYIQNKEKIIEAFKGEEIDLGEFSYKLAEILDANVNDKTILFASKMLLYTCRAANKGFKNFEKLLIPVDYRVSLVTFTSGIAKGWRCNENLRSLAGDLRSRYKKEVQEAWRRVGEASGIPPILLDAPIWLVGGCIDKAEFNPQEILRCVRENLAPSPSVLEALKEFWRELDNCRNNTRQSLLFFE</sequence>
<dbReference type="RefSeq" id="WP_052886427.1">
    <property type="nucleotide sequence ID" value="NZ_CP007493.1"/>
</dbReference>
<dbReference type="AlphaFoldDB" id="A0A3G1A4D2"/>
<dbReference type="GeneID" id="25405656"/>
<dbReference type="InterPro" id="IPR015254">
    <property type="entry name" value="AGOG-like"/>
</dbReference>
<dbReference type="KEGG" id="tcb:TCARB_0196"/>
<dbReference type="Gene3D" id="1.10.1670.10">
    <property type="entry name" value="Helix-hairpin-Helix base-excision DNA repair enzymes (C-terminal)"/>
    <property type="match status" value="1"/>
</dbReference>
<gene>
    <name evidence="1" type="ORF">TCARB_0196</name>
</gene>
<dbReference type="GO" id="GO:0006281">
    <property type="term" value="P:DNA repair"/>
    <property type="evidence" value="ECO:0007669"/>
    <property type="project" value="InterPro"/>
</dbReference>
<dbReference type="Gene3D" id="1.10.340.30">
    <property type="entry name" value="Hypothetical protein, domain 2"/>
    <property type="match status" value="1"/>
</dbReference>